<evidence type="ECO:0000313" key="1">
    <source>
        <dbReference type="EMBL" id="KAG0572891.1"/>
    </source>
</evidence>
<accession>A0A8T0HQ18</accession>
<organism evidence="1 2">
    <name type="scientific">Ceratodon purpureus</name>
    <name type="common">Fire moss</name>
    <name type="synonym">Dicranum purpureum</name>
    <dbReference type="NCBI Taxonomy" id="3225"/>
    <lineage>
        <taxon>Eukaryota</taxon>
        <taxon>Viridiplantae</taxon>
        <taxon>Streptophyta</taxon>
        <taxon>Embryophyta</taxon>
        <taxon>Bryophyta</taxon>
        <taxon>Bryophytina</taxon>
        <taxon>Bryopsida</taxon>
        <taxon>Dicranidae</taxon>
        <taxon>Pseudoditrichales</taxon>
        <taxon>Ditrichaceae</taxon>
        <taxon>Ceratodon</taxon>
    </lineage>
</organism>
<reference evidence="1" key="1">
    <citation type="submission" date="2020-06" db="EMBL/GenBank/DDBJ databases">
        <title>WGS assembly of Ceratodon purpureus strain R40.</title>
        <authorList>
            <person name="Carey S.B."/>
            <person name="Jenkins J."/>
            <person name="Shu S."/>
            <person name="Lovell J.T."/>
            <person name="Sreedasyam A."/>
            <person name="Maumus F."/>
            <person name="Tiley G.P."/>
            <person name="Fernandez-Pozo N."/>
            <person name="Barry K."/>
            <person name="Chen C."/>
            <person name="Wang M."/>
            <person name="Lipzen A."/>
            <person name="Daum C."/>
            <person name="Saski C.A."/>
            <person name="Payton A.C."/>
            <person name="Mcbreen J.C."/>
            <person name="Conrad R.E."/>
            <person name="Kollar L.M."/>
            <person name="Olsson S."/>
            <person name="Huttunen S."/>
            <person name="Landis J.B."/>
            <person name="Wickett N.J."/>
            <person name="Johnson M.G."/>
            <person name="Rensing S.A."/>
            <person name="Grimwood J."/>
            <person name="Schmutz J."/>
            <person name="Mcdaniel S.F."/>
        </authorList>
    </citation>
    <scope>NUCLEOTIDE SEQUENCE</scope>
    <source>
        <strain evidence="1">R40</strain>
    </source>
</reference>
<gene>
    <name evidence="1" type="ORF">KC19_VG132600</name>
</gene>
<keyword evidence="2" id="KW-1185">Reference proteome</keyword>
<name>A0A8T0HQ18_CERPU</name>
<sequence length="58" mass="6660">MSIPITMKTRPTYRISHSQSPATLQSLAGELKEVSTLRKFQRTWRQVTKLVTSMTYSS</sequence>
<comment type="caution">
    <text evidence="1">The sequence shown here is derived from an EMBL/GenBank/DDBJ whole genome shotgun (WGS) entry which is preliminary data.</text>
</comment>
<protein>
    <submittedName>
        <fullName evidence="1">Uncharacterized protein</fullName>
    </submittedName>
</protein>
<evidence type="ECO:0000313" key="2">
    <source>
        <dbReference type="Proteomes" id="UP000822688"/>
    </source>
</evidence>
<dbReference type="EMBL" id="CM026426">
    <property type="protein sequence ID" value="KAG0572891.1"/>
    <property type="molecule type" value="Genomic_DNA"/>
</dbReference>
<proteinExistence type="predicted"/>
<dbReference type="Proteomes" id="UP000822688">
    <property type="component" value="Chromosome V"/>
</dbReference>
<dbReference type="AlphaFoldDB" id="A0A8T0HQ18"/>